<evidence type="ECO:0000313" key="1">
    <source>
        <dbReference type="EMBL" id="CAK9322043.1"/>
    </source>
</evidence>
<sequence length="79" mass="8278">VARHRDPTTDAALARVMSLSHGSVGAEEVSEMLGVGASKMHKVVLLFRGSDNSVEVSKRMGLATAMSLGHGSDGTEEVR</sequence>
<feature type="non-terminal residue" evidence="1">
    <location>
        <position position="1"/>
    </location>
</feature>
<evidence type="ECO:0000313" key="2">
    <source>
        <dbReference type="Proteomes" id="UP001642487"/>
    </source>
</evidence>
<gene>
    <name evidence="1" type="ORF">CITCOLO1_LOCUS14153</name>
</gene>
<proteinExistence type="predicted"/>
<protein>
    <submittedName>
        <fullName evidence="1">Uncharacterized protein</fullName>
    </submittedName>
</protein>
<accession>A0ABP0YS65</accession>
<organism evidence="1 2">
    <name type="scientific">Citrullus colocynthis</name>
    <name type="common">colocynth</name>
    <dbReference type="NCBI Taxonomy" id="252529"/>
    <lineage>
        <taxon>Eukaryota</taxon>
        <taxon>Viridiplantae</taxon>
        <taxon>Streptophyta</taxon>
        <taxon>Embryophyta</taxon>
        <taxon>Tracheophyta</taxon>
        <taxon>Spermatophyta</taxon>
        <taxon>Magnoliopsida</taxon>
        <taxon>eudicotyledons</taxon>
        <taxon>Gunneridae</taxon>
        <taxon>Pentapetalae</taxon>
        <taxon>rosids</taxon>
        <taxon>fabids</taxon>
        <taxon>Cucurbitales</taxon>
        <taxon>Cucurbitaceae</taxon>
        <taxon>Benincaseae</taxon>
        <taxon>Citrullus</taxon>
    </lineage>
</organism>
<dbReference type="Proteomes" id="UP001642487">
    <property type="component" value="Chromosome 5"/>
</dbReference>
<dbReference type="EMBL" id="OZ021739">
    <property type="protein sequence ID" value="CAK9322043.1"/>
    <property type="molecule type" value="Genomic_DNA"/>
</dbReference>
<name>A0ABP0YS65_9ROSI</name>
<keyword evidence="2" id="KW-1185">Reference proteome</keyword>
<reference evidence="1 2" key="1">
    <citation type="submission" date="2024-03" db="EMBL/GenBank/DDBJ databases">
        <authorList>
            <person name="Gkanogiannis A."/>
            <person name="Becerra Lopez-Lavalle L."/>
        </authorList>
    </citation>
    <scope>NUCLEOTIDE SEQUENCE [LARGE SCALE GENOMIC DNA]</scope>
</reference>